<keyword evidence="4" id="KW-0788">Thiol protease</keyword>
<feature type="domain" description="Ubiquitin-like protease family profile" evidence="6">
    <location>
        <begin position="29"/>
        <end position="214"/>
    </location>
</feature>
<dbReference type="GO" id="GO:0016926">
    <property type="term" value="P:protein desumoylation"/>
    <property type="evidence" value="ECO:0007669"/>
    <property type="project" value="TreeGrafter"/>
</dbReference>
<dbReference type="EMBL" id="CM029053">
    <property type="protein sequence ID" value="KAG2555149.1"/>
    <property type="molecule type" value="Genomic_DNA"/>
</dbReference>
<evidence type="ECO:0000256" key="2">
    <source>
        <dbReference type="ARBA" id="ARBA00022670"/>
    </source>
</evidence>
<dbReference type="AlphaFoldDB" id="A0A8T0P359"/>
<reference evidence="7" key="1">
    <citation type="submission" date="2020-05" db="EMBL/GenBank/DDBJ databases">
        <title>WGS assembly of Panicum virgatum.</title>
        <authorList>
            <person name="Lovell J.T."/>
            <person name="Jenkins J."/>
            <person name="Shu S."/>
            <person name="Juenger T.E."/>
            <person name="Schmutz J."/>
        </authorList>
    </citation>
    <scope>NUCLEOTIDE SEQUENCE</scope>
    <source>
        <strain evidence="7">AP13</strain>
    </source>
</reference>
<keyword evidence="8" id="KW-1185">Reference proteome</keyword>
<dbReference type="PANTHER" id="PTHR12606:SF103">
    <property type="entry name" value="OS04G0639700 PROTEIN"/>
    <property type="match status" value="1"/>
</dbReference>
<proteinExistence type="inferred from homology"/>
<dbReference type="InterPro" id="IPR038765">
    <property type="entry name" value="Papain-like_cys_pep_sf"/>
</dbReference>
<dbReference type="GO" id="GO:0016929">
    <property type="term" value="F:deSUMOylase activity"/>
    <property type="evidence" value="ECO:0007669"/>
    <property type="project" value="TreeGrafter"/>
</dbReference>
<feature type="compositionally biased region" description="Polar residues" evidence="5">
    <location>
        <begin position="332"/>
        <end position="346"/>
    </location>
</feature>
<organism evidence="7 8">
    <name type="scientific">Panicum virgatum</name>
    <name type="common">Blackwell switchgrass</name>
    <dbReference type="NCBI Taxonomy" id="38727"/>
    <lineage>
        <taxon>Eukaryota</taxon>
        <taxon>Viridiplantae</taxon>
        <taxon>Streptophyta</taxon>
        <taxon>Embryophyta</taxon>
        <taxon>Tracheophyta</taxon>
        <taxon>Spermatophyta</taxon>
        <taxon>Magnoliopsida</taxon>
        <taxon>Liliopsida</taxon>
        <taxon>Poales</taxon>
        <taxon>Poaceae</taxon>
        <taxon>PACMAD clade</taxon>
        <taxon>Panicoideae</taxon>
        <taxon>Panicodae</taxon>
        <taxon>Paniceae</taxon>
        <taxon>Panicinae</taxon>
        <taxon>Panicum</taxon>
        <taxon>Panicum sect. Hiantes</taxon>
    </lineage>
</organism>
<dbReference type="InterPro" id="IPR003653">
    <property type="entry name" value="Peptidase_C48_C"/>
</dbReference>
<evidence type="ECO:0000256" key="3">
    <source>
        <dbReference type="ARBA" id="ARBA00022801"/>
    </source>
</evidence>
<evidence type="ECO:0000256" key="1">
    <source>
        <dbReference type="ARBA" id="ARBA00005234"/>
    </source>
</evidence>
<gene>
    <name evidence="7" type="ORF">PVAP13_9KG545200</name>
</gene>
<keyword evidence="2" id="KW-0645">Protease</keyword>
<comment type="similarity">
    <text evidence="1">Belongs to the peptidase C48 family.</text>
</comment>
<feature type="region of interest" description="Disordered" evidence="5">
    <location>
        <begin position="376"/>
        <end position="403"/>
    </location>
</feature>
<feature type="region of interest" description="Disordered" evidence="5">
    <location>
        <begin position="283"/>
        <end position="357"/>
    </location>
</feature>
<evidence type="ECO:0000259" key="6">
    <source>
        <dbReference type="PROSITE" id="PS50600"/>
    </source>
</evidence>
<dbReference type="GO" id="GO:0005634">
    <property type="term" value="C:nucleus"/>
    <property type="evidence" value="ECO:0007669"/>
    <property type="project" value="TreeGrafter"/>
</dbReference>
<name>A0A8T0P359_PANVG</name>
<protein>
    <recommendedName>
        <fullName evidence="6">Ubiquitin-like protease family profile domain-containing protein</fullName>
    </recommendedName>
</protein>
<accession>A0A8T0P359</accession>
<feature type="compositionally biased region" description="Basic and acidic residues" evidence="5">
    <location>
        <begin position="7"/>
        <end position="20"/>
    </location>
</feature>
<dbReference type="Gene3D" id="3.40.395.10">
    <property type="entry name" value="Adenoviral Proteinase, Chain A"/>
    <property type="match status" value="1"/>
</dbReference>
<dbReference type="PROSITE" id="PS50600">
    <property type="entry name" value="ULP_PROTEASE"/>
    <property type="match status" value="1"/>
</dbReference>
<dbReference type="Proteomes" id="UP000823388">
    <property type="component" value="Chromosome 9K"/>
</dbReference>
<dbReference type="Pfam" id="PF02902">
    <property type="entry name" value="Peptidase_C48"/>
    <property type="match status" value="1"/>
</dbReference>
<keyword evidence="3" id="KW-0378">Hydrolase</keyword>
<dbReference type="GO" id="GO:0006508">
    <property type="term" value="P:proteolysis"/>
    <property type="evidence" value="ECO:0007669"/>
    <property type="project" value="UniProtKB-KW"/>
</dbReference>
<feature type="region of interest" description="Disordered" evidence="5">
    <location>
        <begin position="1"/>
        <end position="20"/>
    </location>
</feature>
<sequence length="427" mass="49304">MKKADKKSKVDVARGSKDSRDCHHDRLLADLTSRDRAQLYQEHVLDRTRDTVKLDILDHVVVEEVFVECFKPGGYMHSNIFFLQSLLWNRVWKGKYILSEQASGELLRPRHGTKRLDQELGLHYGEEALIFIPIVHDYHWFLIAISVKDRIIHVLDSLPGESRESLICQIIKTLKEHLPQSNAGSKYKIDVVPVQKQSNTYDCGFHVLLFIENFERRYQICNINKEMVDEYRIKMSTDLILNPLNKRQTIITQSIEDDVVICLEGGFSYNKNAFEAALDNDEAKDLDDNSDFSSPYNIDRGSEKAAAAGTPTSPRASVDTPDVSNDLLHPPETTQEDASLHPTQQIQEEDLETPVAPVRPRRVVRPLKRLTYSKKQIRRRRKYNKTSRRGRKVSLSKTPNDHIQNQDDLEEVSEHYDLRIEDLNTMT</sequence>
<evidence type="ECO:0000313" key="8">
    <source>
        <dbReference type="Proteomes" id="UP000823388"/>
    </source>
</evidence>
<feature type="compositionally biased region" description="Basic residues" evidence="5">
    <location>
        <begin position="376"/>
        <end position="394"/>
    </location>
</feature>
<dbReference type="PANTHER" id="PTHR12606">
    <property type="entry name" value="SENTRIN/SUMO-SPECIFIC PROTEASE"/>
    <property type="match status" value="1"/>
</dbReference>
<evidence type="ECO:0000256" key="4">
    <source>
        <dbReference type="ARBA" id="ARBA00022807"/>
    </source>
</evidence>
<evidence type="ECO:0000256" key="5">
    <source>
        <dbReference type="SAM" id="MobiDB-lite"/>
    </source>
</evidence>
<comment type="caution">
    <text evidence="7">The sequence shown here is derived from an EMBL/GenBank/DDBJ whole genome shotgun (WGS) entry which is preliminary data.</text>
</comment>
<dbReference type="SUPFAM" id="SSF54001">
    <property type="entry name" value="Cysteine proteinases"/>
    <property type="match status" value="1"/>
</dbReference>
<evidence type="ECO:0000313" key="7">
    <source>
        <dbReference type="EMBL" id="KAG2555149.1"/>
    </source>
</evidence>